<feature type="region of interest" description="Disordered" evidence="1">
    <location>
        <begin position="1"/>
        <end position="23"/>
    </location>
</feature>
<proteinExistence type="predicted"/>
<evidence type="ECO:0000313" key="2">
    <source>
        <dbReference type="EMBL" id="MBW6433589.1"/>
    </source>
</evidence>
<feature type="compositionally biased region" description="Low complexity" evidence="1">
    <location>
        <begin position="1"/>
        <end position="15"/>
    </location>
</feature>
<reference evidence="2 3" key="1">
    <citation type="journal article" date="2013" name="Antonie Van Leeuwenhoek">
        <title>Actinoplanes hulinensis sp. nov., a novel actinomycete isolated from soybean root (Glycine max (L.) Merr).</title>
        <authorList>
            <person name="Shen Y."/>
            <person name="Liu C."/>
            <person name="Wang X."/>
            <person name="Zhao J."/>
            <person name="Jia F."/>
            <person name="Zhang Y."/>
            <person name="Wang L."/>
            <person name="Yang D."/>
            <person name="Xiang W."/>
        </authorList>
    </citation>
    <scope>NUCLEOTIDE SEQUENCE [LARGE SCALE GENOMIC DNA]</scope>
    <source>
        <strain evidence="2 3">NEAU-M9</strain>
    </source>
</reference>
<organism evidence="2 3">
    <name type="scientific">Actinoplanes hulinensis</name>
    <dbReference type="NCBI Taxonomy" id="1144547"/>
    <lineage>
        <taxon>Bacteria</taxon>
        <taxon>Bacillati</taxon>
        <taxon>Actinomycetota</taxon>
        <taxon>Actinomycetes</taxon>
        <taxon>Micromonosporales</taxon>
        <taxon>Micromonosporaceae</taxon>
        <taxon>Actinoplanes</taxon>
    </lineage>
</organism>
<gene>
    <name evidence="2" type="ORF">KZ829_07500</name>
</gene>
<comment type="caution">
    <text evidence="2">The sequence shown here is derived from an EMBL/GenBank/DDBJ whole genome shotgun (WGS) entry which is preliminary data.</text>
</comment>
<protein>
    <submittedName>
        <fullName evidence="2">Uncharacterized protein</fullName>
    </submittedName>
</protein>
<sequence length="99" mass="10110">MDAAAARVAPGGRRPISGGGTEQETLGLTVFERLHSRGAIADLRGASITDGAVGPDVTGVTVHAEKLTAQATVRDGRDVVWWPGPAFTGKDSGCVTPTI</sequence>
<keyword evidence="3" id="KW-1185">Reference proteome</keyword>
<dbReference type="RefSeq" id="WP_220143110.1">
    <property type="nucleotide sequence ID" value="NZ_JAHXZI010000003.1"/>
</dbReference>
<evidence type="ECO:0000313" key="3">
    <source>
        <dbReference type="Proteomes" id="UP001519863"/>
    </source>
</evidence>
<accession>A0ABS7AXU4</accession>
<name>A0ABS7AXU4_9ACTN</name>
<evidence type="ECO:0000256" key="1">
    <source>
        <dbReference type="SAM" id="MobiDB-lite"/>
    </source>
</evidence>
<dbReference type="Proteomes" id="UP001519863">
    <property type="component" value="Unassembled WGS sequence"/>
</dbReference>
<dbReference type="EMBL" id="JAHXZI010000003">
    <property type="protein sequence ID" value="MBW6433589.1"/>
    <property type="molecule type" value="Genomic_DNA"/>
</dbReference>